<dbReference type="InterPro" id="IPR041399">
    <property type="entry name" value="Catalase_large_C"/>
</dbReference>
<dbReference type="Proteomes" id="UP000280708">
    <property type="component" value="Plasmid pF1"/>
</dbReference>
<evidence type="ECO:0000256" key="9">
    <source>
        <dbReference type="ARBA" id="ARBA00023324"/>
    </source>
</evidence>
<evidence type="ECO:0000256" key="1">
    <source>
        <dbReference type="ARBA" id="ARBA00001971"/>
    </source>
</evidence>
<dbReference type="EMBL" id="CP033227">
    <property type="protein sequence ID" value="AYO75688.1"/>
    <property type="molecule type" value="Genomic_DNA"/>
</dbReference>
<keyword evidence="8" id="KW-0408">Iron</keyword>
<dbReference type="SMART" id="SM01060">
    <property type="entry name" value="Catalase"/>
    <property type="match status" value="1"/>
</dbReference>
<dbReference type="Gene3D" id="2.40.180.10">
    <property type="entry name" value="Catalase core domain"/>
    <property type="match status" value="1"/>
</dbReference>
<evidence type="ECO:0000256" key="3">
    <source>
        <dbReference type="ARBA" id="ARBA00012314"/>
    </source>
</evidence>
<keyword evidence="4 11" id="KW-0575">Peroxidase</keyword>
<dbReference type="GO" id="GO:0046872">
    <property type="term" value="F:metal ion binding"/>
    <property type="evidence" value="ECO:0007669"/>
    <property type="project" value="UniProtKB-KW"/>
</dbReference>
<comment type="cofactor">
    <cofactor evidence="1">
        <name>heme</name>
        <dbReference type="ChEBI" id="CHEBI:30413"/>
    </cofactor>
</comment>
<dbReference type="InterPro" id="IPR043156">
    <property type="entry name" value="Catalase_clade2_helical"/>
</dbReference>
<dbReference type="PROSITE" id="PS00437">
    <property type="entry name" value="CATALASE_1"/>
    <property type="match status" value="1"/>
</dbReference>
<keyword evidence="5" id="KW-0349">Heme</keyword>
<proteinExistence type="inferred from homology"/>
<dbReference type="CDD" id="cd03132">
    <property type="entry name" value="GATase1_catalase"/>
    <property type="match status" value="1"/>
</dbReference>
<dbReference type="GO" id="GO:0006979">
    <property type="term" value="P:response to oxidative stress"/>
    <property type="evidence" value="ECO:0007669"/>
    <property type="project" value="InterPro"/>
</dbReference>
<dbReference type="InterPro" id="IPR011614">
    <property type="entry name" value="Catalase_core"/>
</dbReference>
<dbReference type="Pfam" id="PF00199">
    <property type="entry name" value="Catalase"/>
    <property type="match status" value="1"/>
</dbReference>
<name>A0A3G2UNM8_SPHYA</name>
<dbReference type="PRINTS" id="PR00067">
    <property type="entry name" value="CATALASE"/>
</dbReference>
<evidence type="ECO:0000256" key="7">
    <source>
        <dbReference type="ARBA" id="ARBA00023002"/>
    </source>
</evidence>
<keyword evidence="7 11" id="KW-0560">Oxidoreductase</keyword>
<evidence type="ECO:0000313" key="11">
    <source>
        <dbReference type="EMBL" id="AYO75688.1"/>
    </source>
</evidence>
<dbReference type="GO" id="GO:0005829">
    <property type="term" value="C:cytosol"/>
    <property type="evidence" value="ECO:0007669"/>
    <property type="project" value="TreeGrafter"/>
</dbReference>
<dbReference type="GO" id="GO:0042744">
    <property type="term" value="P:hydrogen peroxide catabolic process"/>
    <property type="evidence" value="ECO:0007669"/>
    <property type="project" value="UniProtKB-KW"/>
</dbReference>
<dbReference type="Gene3D" id="1.20.1370.20">
    <property type="match status" value="1"/>
</dbReference>
<dbReference type="Gene3D" id="3.40.50.880">
    <property type="match status" value="1"/>
</dbReference>
<keyword evidence="6" id="KW-0479">Metal-binding</keyword>
<evidence type="ECO:0000256" key="4">
    <source>
        <dbReference type="ARBA" id="ARBA00022559"/>
    </source>
</evidence>
<keyword evidence="9" id="KW-0376">Hydrogen peroxide</keyword>
<dbReference type="InterPro" id="IPR010582">
    <property type="entry name" value="Catalase_immune_responsive"/>
</dbReference>
<dbReference type="InterPro" id="IPR024712">
    <property type="entry name" value="Catalase_clade2"/>
</dbReference>
<dbReference type="Pfam" id="PF18011">
    <property type="entry name" value="Catalase_C"/>
    <property type="match status" value="1"/>
</dbReference>
<organism evidence="11 12">
    <name type="scientific">Sphingobium yanoikuyae</name>
    <name type="common">Sphingomonas yanoikuyae</name>
    <dbReference type="NCBI Taxonomy" id="13690"/>
    <lineage>
        <taxon>Bacteria</taxon>
        <taxon>Pseudomonadati</taxon>
        <taxon>Pseudomonadota</taxon>
        <taxon>Alphaproteobacteria</taxon>
        <taxon>Sphingomonadales</taxon>
        <taxon>Sphingomonadaceae</taxon>
        <taxon>Sphingobium</taxon>
    </lineage>
</organism>
<gene>
    <name evidence="11" type="ORF">EBF16_01490</name>
</gene>
<dbReference type="InterPro" id="IPR029062">
    <property type="entry name" value="Class_I_gatase-like"/>
</dbReference>
<evidence type="ECO:0000256" key="8">
    <source>
        <dbReference type="ARBA" id="ARBA00023004"/>
    </source>
</evidence>
<protein>
    <recommendedName>
        <fullName evidence="3">catalase</fullName>
        <ecNumber evidence="3">1.11.1.6</ecNumber>
    </recommendedName>
</protein>
<reference evidence="11 12" key="1">
    <citation type="submission" date="2018-10" db="EMBL/GenBank/DDBJ databases">
        <title>Characterization and genome analysis of a novel bacterium Sphingobium yanoikuyae SJTF8 capable of degrading PAHs.</title>
        <authorList>
            <person name="Yin C."/>
            <person name="Xiong W."/>
            <person name="Liang R."/>
        </authorList>
    </citation>
    <scope>NUCLEOTIDE SEQUENCE [LARGE SCALE GENOMIC DNA]</scope>
    <source>
        <strain evidence="11 12">SJTF8</strain>
        <plasmid evidence="12">pf1</plasmid>
    </source>
</reference>
<dbReference type="GO" id="GO:0020037">
    <property type="term" value="F:heme binding"/>
    <property type="evidence" value="ECO:0007669"/>
    <property type="project" value="InterPro"/>
</dbReference>
<dbReference type="SUPFAM" id="SSF56634">
    <property type="entry name" value="Heme-dependent catalase-like"/>
    <property type="match status" value="1"/>
</dbReference>
<geneLocation type="plasmid" evidence="12">
    <name>pf1</name>
</geneLocation>
<dbReference type="Pfam" id="PF06628">
    <property type="entry name" value="Catalase-rel"/>
    <property type="match status" value="1"/>
</dbReference>
<dbReference type="GO" id="GO:0004096">
    <property type="term" value="F:catalase activity"/>
    <property type="evidence" value="ECO:0007669"/>
    <property type="project" value="UniProtKB-EC"/>
</dbReference>
<dbReference type="PANTHER" id="PTHR42821:SF1">
    <property type="entry name" value="CATALASE-B"/>
    <property type="match status" value="1"/>
</dbReference>
<sequence length="516" mass="55851">MRKSKASSPRCSTSQRATIAPWKPISTRSVVSNGPGRINQAFSVRSSTWPKSQLRADWAKFHWKPRLGIQSTIWDEALKLQAADNDYQRRDLFEAIDAGDFPQWDLGIQLFDEAFAEAQPYDVLDATKLIPEEDVPVRLIGTLTLNRNVDNFFAETEQVAFLPSNVPPGIDFSNDPLLQGRLFSYLDTQNSRLGTTNFHQIPVNAPRCPFGNFQRDGKMQTMVPKGRANYEPNSLAAHGEEGGPRESPDVGFVTANAATGPEESGDKLRVRAETFADHYSQARLFYRSQTISEQAHIASSFVFELSKVAQLDQVPGRMVANLRNVDEDLASRVADGLAIDLPKKTPAAKEPIDMPPSDALSIHKNMLATLEGRKVGILIADGSDADELAAIVTAVEKAKGKAVIVAPKVGGAKLSNGKQQKADGQLAGSPSQIFDAVAIIVSQEGCATLLNEGAAVEFVMNAFGHLKAIGANETAQPLLDKAGVVPDAGVTGVDAAFVKAAALRFYDREPSLRMLA</sequence>
<dbReference type="EC" id="1.11.1.6" evidence="3"/>
<evidence type="ECO:0000256" key="6">
    <source>
        <dbReference type="ARBA" id="ARBA00022723"/>
    </source>
</evidence>
<feature type="domain" description="Catalase core" evidence="10">
    <location>
        <begin position="3"/>
        <end position="239"/>
    </location>
</feature>
<evidence type="ECO:0000259" key="10">
    <source>
        <dbReference type="SMART" id="SM01060"/>
    </source>
</evidence>
<evidence type="ECO:0000256" key="5">
    <source>
        <dbReference type="ARBA" id="ARBA00022617"/>
    </source>
</evidence>
<dbReference type="PROSITE" id="PS51402">
    <property type="entry name" value="CATALASE_3"/>
    <property type="match status" value="1"/>
</dbReference>
<dbReference type="InterPro" id="IPR002226">
    <property type="entry name" value="Catalase_haem_BS"/>
</dbReference>
<dbReference type="InterPro" id="IPR018028">
    <property type="entry name" value="Catalase"/>
</dbReference>
<accession>A0A3G2UNM8</accession>
<dbReference type="AlphaFoldDB" id="A0A3G2UNM8"/>
<keyword evidence="11" id="KW-0614">Plasmid</keyword>
<dbReference type="SUPFAM" id="SSF52317">
    <property type="entry name" value="Class I glutamine amidotransferase-like"/>
    <property type="match status" value="1"/>
</dbReference>
<comment type="similarity">
    <text evidence="2">Belongs to the catalase family. HPII subfamily.</text>
</comment>
<dbReference type="InterPro" id="IPR020835">
    <property type="entry name" value="Catalase_sf"/>
</dbReference>
<evidence type="ECO:0000256" key="2">
    <source>
        <dbReference type="ARBA" id="ARBA00010660"/>
    </source>
</evidence>
<dbReference type="PANTHER" id="PTHR42821">
    <property type="entry name" value="CATALASE"/>
    <property type="match status" value="1"/>
</dbReference>
<evidence type="ECO:0000313" key="12">
    <source>
        <dbReference type="Proteomes" id="UP000280708"/>
    </source>
</evidence>